<comment type="caution">
    <text evidence="2">The sequence shown here is derived from an EMBL/GenBank/DDBJ whole genome shotgun (WGS) entry which is preliminary data.</text>
</comment>
<protein>
    <submittedName>
        <fullName evidence="2">Uncharacterized protein</fullName>
    </submittedName>
</protein>
<dbReference type="EMBL" id="JADAKE010000004">
    <property type="protein sequence ID" value="MBF8807281.1"/>
    <property type="molecule type" value="Genomic_DNA"/>
</dbReference>
<organism evidence="2 3">
    <name type="scientific">Enterococcus lacertideformus</name>
    <dbReference type="NCBI Taxonomy" id="2771493"/>
    <lineage>
        <taxon>Bacteria</taxon>
        <taxon>Bacillati</taxon>
        <taxon>Bacillota</taxon>
        <taxon>Bacilli</taxon>
        <taxon>Lactobacillales</taxon>
        <taxon>Enterococcaceae</taxon>
        <taxon>Enterococcus</taxon>
    </lineage>
</organism>
<dbReference type="PROSITE" id="PS51318">
    <property type="entry name" value="TAT"/>
    <property type="match status" value="1"/>
</dbReference>
<keyword evidence="1" id="KW-0732">Signal</keyword>
<gene>
    <name evidence="2" type="ORF">IC227_01240</name>
</gene>
<name>A0A931AT05_9ENTE</name>
<feature type="chain" id="PRO_5038766603" evidence="1">
    <location>
        <begin position="37"/>
        <end position="240"/>
    </location>
</feature>
<reference evidence="2" key="1">
    <citation type="submission" date="2020-09" db="EMBL/GenBank/DDBJ databases">
        <title>Genomic insights into the novelty and pathogenicity of a unique biofilm-forming Enterococcus sp. bacteria (Enterococcus lacertideformus) identified in reptiles.</title>
        <authorList>
            <person name="Agius J.E."/>
            <person name="Phalen D.N."/>
            <person name="Rose K."/>
            <person name="Eden J.-S."/>
        </authorList>
    </citation>
    <scope>NUCLEOTIDE SEQUENCE</scope>
    <source>
        <strain evidence="2">PHRS 0518</strain>
    </source>
</reference>
<evidence type="ECO:0000256" key="1">
    <source>
        <dbReference type="SAM" id="SignalP"/>
    </source>
</evidence>
<dbReference type="AlphaFoldDB" id="A0A931AT05"/>
<dbReference type="Proteomes" id="UP000637757">
    <property type="component" value="Unassembled WGS sequence"/>
</dbReference>
<dbReference type="InterPro" id="IPR046776">
    <property type="entry name" value="Pectate_lyase_5"/>
</dbReference>
<proteinExistence type="predicted"/>
<accession>A0A931AT05</accession>
<evidence type="ECO:0000313" key="2">
    <source>
        <dbReference type="EMBL" id="MBF8807281.1"/>
    </source>
</evidence>
<evidence type="ECO:0000313" key="3">
    <source>
        <dbReference type="Proteomes" id="UP000637757"/>
    </source>
</evidence>
<keyword evidence="3" id="KW-1185">Reference proteome</keyword>
<feature type="signal peptide" evidence="1">
    <location>
        <begin position="1"/>
        <end position="36"/>
    </location>
</feature>
<sequence length="240" mass="26896">MKKTTKERRNLLRRKMIAGGVVATQALSLIIPAASANVFAEEKTQQNNDTTITGSDTEGSDLFEQLEHVDNWQEYDVSDDDAYDLQLAQHGEELADQEAQVAEADPDDDEVGEVVYAEEGIGYDATAYDAASFQAALKAPNVHSILVTQDFKMGRTAKKIPKRDLVINLDGHTINLTKYLTSDSTSSNTAITFKNGNIKTNSYLLYVPKKSFMEYQCGEHANYRTTIHQSSFKYIEFFWK</sequence>
<dbReference type="Pfam" id="PF20585">
    <property type="entry name" value="Pectate_lyase_5"/>
    <property type="match status" value="1"/>
</dbReference>
<dbReference type="InterPro" id="IPR006311">
    <property type="entry name" value="TAT_signal"/>
</dbReference>